<dbReference type="Gene3D" id="3.10.20.30">
    <property type="match status" value="1"/>
</dbReference>
<sequence>MTDEIDVVVDARTRLADDVVEFVLRPVAGGALPAWEPGAHIDVEVGDVDGDRLVRQYSLCGDPADRTAYRIAVLRQPAGRGGSAWLHDRVVVGDKLSVRGPRNHFPLEEAPGYLFLAGGIGITPLLAMARRVAAGRAEWSIHYGGRSRAAMAYREVLADVAGGRLTLVPQDESGLIDLTAALDAVPPGTVVYCCGPESLLAAAEAACAARGLRLRTERFAPKDVDPAAVDRAFTVTIASSGSEYFVPADRTIVDVLLAAGVDILTSCEEGTCGTCETTVVAGVPDHRDSVLTDEEQAAGDRLLPCVSRCLGSRLVLDL</sequence>
<keyword evidence="6" id="KW-0479">Metal-binding</keyword>
<dbReference type="PROSITE" id="PS51085">
    <property type="entry name" value="2FE2S_FER_2"/>
    <property type="match status" value="1"/>
</dbReference>
<dbReference type="PROSITE" id="PS00197">
    <property type="entry name" value="2FE2S_FER_1"/>
    <property type="match status" value="1"/>
</dbReference>
<accession>A0ABP8X0F0</accession>
<organism evidence="12 13">
    <name type="scientific">Pseudonocardia yuanmonensis</name>
    <dbReference type="NCBI Taxonomy" id="1095914"/>
    <lineage>
        <taxon>Bacteria</taxon>
        <taxon>Bacillati</taxon>
        <taxon>Actinomycetota</taxon>
        <taxon>Actinomycetes</taxon>
        <taxon>Pseudonocardiales</taxon>
        <taxon>Pseudonocardiaceae</taxon>
        <taxon>Pseudonocardia</taxon>
    </lineage>
</organism>
<reference evidence="13" key="1">
    <citation type="journal article" date="2019" name="Int. J. Syst. Evol. Microbiol.">
        <title>The Global Catalogue of Microorganisms (GCM) 10K type strain sequencing project: providing services to taxonomists for standard genome sequencing and annotation.</title>
        <authorList>
            <consortium name="The Broad Institute Genomics Platform"/>
            <consortium name="The Broad Institute Genome Sequencing Center for Infectious Disease"/>
            <person name="Wu L."/>
            <person name="Ma J."/>
        </authorList>
    </citation>
    <scope>NUCLEOTIDE SEQUENCE [LARGE SCALE GENOMIC DNA]</scope>
    <source>
        <strain evidence="13">JCM 18055</strain>
    </source>
</reference>
<keyword evidence="4" id="KW-0288">FMN</keyword>
<evidence type="ECO:0000256" key="9">
    <source>
        <dbReference type="ARBA" id="ARBA00023014"/>
    </source>
</evidence>
<dbReference type="Gene3D" id="2.40.30.10">
    <property type="entry name" value="Translation factors"/>
    <property type="match status" value="1"/>
</dbReference>
<keyword evidence="5" id="KW-0001">2Fe-2S</keyword>
<dbReference type="InterPro" id="IPR017938">
    <property type="entry name" value="Riboflavin_synthase-like_b-brl"/>
</dbReference>
<comment type="caution">
    <text evidence="12">The sequence shown here is derived from an EMBL/GenBank/DDBJ whole genome shotgun (WGS) entry which is preliminary data.</text>
</comment>
<dbReference type="CDD" id="cd00207">
    <property type="entry name" value="fer2"/>
    <property type="match status" value="1"/>
</dbReference>
<dbReference type="InterPro" id="IPR039261">
    <property type="entry name" value="FNR_nucleotide-bd"/>
</dbReference>
<dbReference type="PANTHER" id="PTHR47354:SF1">
    <property type="entry name" value="CARNITINE MONOOXYGENASE REDUCTASE SUBUNIT"/>
    <property type="match status" value="1"/>
</dbReference>
<dbReference type="SUPFAM" id="SSF54292">
    <property type="entry name" value="2Fe-2S ferredoxin-like"/>
    <property type="match status" value="1"/>
</dbReference>
<dbReference type="InterPro" id="IPR006058">
    <property type="entry name" value="2Fe2S_fd_BS"/>
</dbReference>
<evidence type="ECO:0000256" key="3">
    <source>
        <dbReference type="ARBA" id="ARBA00022630"/>
    </source>
</evidence>
<dbReference type="PANTHER" id="PTHR47354">
    <property type="entry name" value="NADH OXIDOREDUCTASE HCR"/>
    <property type="match status" value="1"/>
</dbReference>
<evidence type="ECO:0000256" key="7">
    <source>
        <dbReference type="ARBA" id="ARBA00023002"/>
    </source>
</evidence>
<dbReference type="InterPro" id="IPR050415">
    <property type="entry name" value="MRET"/>
</dbReference>
<dbReference type="PROSITE" id="PS51384">
    <property type="entry name" value="FAD_FR"/>
    <property type="match status" value="1"/>
</dbReference>
<keyword evidence="3" id="KW-0285">Flavoprotein</keyword>
<evidence type="ECO:0000259" key="10">
    <source>
        <dbReference type="PROSITE" id="PS51085"/>
    </source>
</evidence>
<dbReference type="Pfam" id="PF22290">
    <property type="entry name" value="DmmA-like_N"/>
    <property type="match status" value="1"/>
</dbReference>
<name>A0ABP8X0F0_9PSEU</name>
<protein>
    <submittedName>
        <fullName evidence="12">PDR/VanB family oxidoreductase</fullName>
    </submittedName>
</protein>
<keyword evidence="13" id="KW-1185">Reference proteome</keyword>
<gene>
    <name evidence="12" type="ORF">GCM10023215_39860</name>
</gene>
<dbReference type="CDD" id="cd06185">
    <property type="entry name" value="PDR_like"/>
    <property type="match status" value="1"/>
</dbReference>
<dbReference type="InterPro" id="IPR008333">
    <property type="entry name" value="Cbr1-like_FAD-bd_dom"/>
</dbReference>
<dbReference type="InterPro" id="IPR012675">
    <property type="entry name" value="Beta-grasp_dom_sf"/>
</dbReference>
<dbReference type="InterPro" id="IPR001041">
    <property type="entry name" value="2Fe-2S_ferredoxin-type"/>
</dbReference>
<evidence type="ECO:0000256" key="6">
    <source>
        <dbReference type="ARBA" id="ARBA00022723"/>
    </source>
</evidence>
<comment type="cofactor">
    <cofactor evidence="1">
        <name>FMN</name>
        <dbReference type="ChEBI" id="CHEBI:58210"/>
    </cofactor>
</comment>
<keyword evidence="7" id="KW-0560">Oxidoreductase</keyword>
<evidence type="ECO:0000256" key="8">
    <source>
        <dbReference type="ARBA" id="ARBA00023004"/>
    </source>
</evidence>
<keyword evidence="8" id="KW-0408">Iron</keyword>
<evidence type="ECO:0000313" key="13">
    <source>
        <dbReference type="Proteomes" id="UP001500325"/>
    </source>
</evidence>
<evidence type="ECO:0000256" key="4">
    <source>
        <dbReference type="ARBA" id="ARBA00022643"/>
    </source>
</evidence>
<dbReference type="InterPro" id="IPR054582">
    <property type="entry name" value="DmmA-like_N"/>
</dbReference>
<dbReference type="Gene3D" id="3.40.50.80">
    <property type="entry name" value="Nucleotide-binding domain of ferredoxin-NADP reductase (FNR) module"/>
    <property type="match status" value="1"/>
</dbReference>
<feature type="domain" description="FAD-binding FR-type" evidence="11">
    <location>
        <begin position="2"/>
        <end position="108"/>
    </location>
</feature>
<comment type="cofactor">
    <cofactor evidence="2">
        <name>FAD</name>
        <dbReference type="ChEBI" id="CHEBI:57692"/>
    </cofactor>
</comment>
<dbReference type="Pfam" id="PF00111">
    <property type="entry name" value="Fer2"/>
    <property type="match status" value="1"/>
</dbReference>
<dbReference type="SUPFAM" id="SSF52343">
    <property type="entry name" value="Ferredoxin reductase-like, C-terminal NADP-linked domain"/>
    <property type="match status" value="1"/>
</dbReference>
<keyword evidence="9" id="KW-0411">Iron-sulfur</keyword>
<dbReference type="PRINTS" id="PR00409">
    <property type="entry name" value="PHDIOXRDTASE"/>
</dbReference>
<dbReference type="Proteomes" id="UP001500325">
    <property type="component" value="Unassembled WGS sequence"/>
</dbReference>
<dbReference type="RefSeq" id="WP_345382125.1">
    <property type="nucleotide sequence ID" value="NZ_BAABIC010000013.1"/>
</dbReference>
<proteinExistence type="predicted"/>
<evidence type="ECO:0000256" key="2">
    <source>
        <dbReference type="ARBA" id="ARBA00001974"/>
    </source>
</evidence>
<dbReference type="EMBL" id="BAABIC010000013">
    <property type="protein sequence ID" value="GAA4697621.1"/>
    <property type="molecule type" value="Genomic_DNA"/>
</dbReference>
<dbReference type="InterPro" id="IPR017927">
    <property type="entry name" value="FAD-bd_FR_type"/>
</dbReference>
<evidence type="ECO:0000313" key="12">
    <source>
        <dbReference type="EMBL" id="GAA4697621.1"/>
    </source>
</evidence>
<evidence type="ECO:0000256" key="1">
    <source>
        <dbReference type="ARBA" id="ARBA00001917"/>
    </source>
</evidence>
<dbReference type="SUPFAM" id="SSF63380">
    <property type="entry name" value="Riboflavin synthase domain-like"/>
    <property type="match status" value="1"/>
</dbReference>
<dbReference type="InterPro" id="IPR036010">
    <property type="entry name" value="2Fe-2S_ferredoxin-like_sf"/>
</dbReference>
<evidence type="ECO:0000259" key="11">
    <source>
        <dbReference type="PROSITE" id="PS51384"/>
    </source>
</evidence>
<evidence type="ECO:0000256" key="5">
    <source>
        <dbReference type="ARBA" id="ARBA00022714"/>
    </source>
</evidence>
<feature type="domain" description="2Fe-2S ferredoxin-type" evidence="10">
    <location>
        <begin position="233"/>
        <end position="318"/>
    </location>
</feature>
<dbReference type="Pfam" id="PF00970">
    <property type="entry name" value="FAD_binding_6"/>
    <property type="match status" value="1"/>
</dbReference>